<keyword evidence="5" id="KW-0143">Chaperone</keyword>
<reference evidence="8" key="1">
    <citation type="submission" date="2020-01" db="EMBL/GenBank/DDBJ databases">
        <title>Draft genome sequence of the Termite Coptotermes fromosanus.</title>
        <authorList>
            <person name="Itakura S."/>
            <person name="Yosikawa Y."/>
            <person name="Umezawa K."/>
        </authorList>
    </citation>
    <scope>NUCLEOTIDE SEQUENCE [LARGE SCALE GENOMIC DNA]</scope>
</reference>
<keyword evidence="3" id="KW-0963">Cytoplasm</keyword>
<dbReference type="EMBL" id="BLKM01000055">
    <property type="protein sequence ID" value="GFG28358.1"/>
    <property type="molecule type" value="Genomic_DNA"/>
</dbReference>
<organism evidence="7 8">
    <name type="scientific">Coptotermes formosanus</name>
    <name type="common">Formosan subterranean termite</name>
    <dbReference type="NCBI Taxonomy" id="36987"/>
    <lineage>
        <taxon>Eukaryota</taxon>
        <taxon>Metazoa</taxon>
        <taxon>Ecdysozoa</taxon>
        <taxon>Arthropoda</taxon>
        <taxon>Hexapoda</taxon>
        <taxon>Insecta</taxon>
        <taxon>Pterygota</taxon>
        <taxon>Neoptera</taxon>
        <taxon>Polyneoptera</taxon>
        <taxon>Dictyoptera</taxon>
        <taxon>Blattodea</taxon>
        <taxon>Blattoidea</taxon>
        <taxon>Termitoidae</taxon>
        <taxon>Rhinotermitidae</taxon>
        <taxon>Coptotermes</taxon>
    </lineage>
</organism>
<gene>
    <name evidence="7" type="ORF">Cfor_07769</name>
</gene>
<comment type="subcellular location">
    <subcellularLocation>
        <location evidence="1">Cytoplasm</location>
        <location evidence="1">Cell cortex</location>
    </subcellularLocation>
</comment>
<evidence type="ECO:0000256" key="6">
    <source>
        <dbReference type="SAM" id="MobiDB-lite"/>
    </source>
</evidence>
<comment type="similarity">
    <text evidence="2">Belongs to the synembryn family.</text>
</comment>
<comment type="caution">
    <text evidence="7">The sequence shown here is derived from an EMBL/GenBank/DDBJ whole genome shotgun (WGS) entry which is preliminary data.</text>
</comment>
<evidence type="ECO:0000313" key="8">
    <source>
        <dbReference type="Proteomes" id="UP000502823"/>
    </source>
</evidence>
<evidence type="ECO:0000256" key="4">
    <source>
        <dbReference type="ARBA" id="ARBA00022658"/>
    </source>
</evidence>
<feature type="non-terminal residue" evidence="7">
    <location>
        <position position="523"/>
    </location>
</feature>
<dbReference type="PANTHER" id="PTHR12425">
    <property type="entry name" value="SYNEMBRYN"/>
    <property type="match status" value="1"/>
</dbReference>
<dbReference type="InParanoid" id="A0A6L2PDD2"/>
<evidence type="ECO:0000256" key="1">
    <source>
        <dbReference type="ARBA" id="ARBA00004544"/>
    </source>
</evidence>
<dbReference type="AlphaFoldDB" id="A0A6L2PDD2"/>
<protein>
    <recommendedName>
        <fullName evidence="9">Synembryn-A</fullName>
    </recommendedName>
</protein>
<sequence length="523" mass="59806">MEECDLLCLETGTTDCIIEILKAFIEKHTQTYAFDDLNEKGRRRKLWTSVFRRLQREGEARCYKYCLSCIRILSRDKTELNELICEEWLQTLLHHAGLVSHEEALSTSDESHVDYEVMSEAMKCLCNIIFNSPCAQALNTKNHSLEAIVVRLQACKNPDVPHDIKFFTMKLLFLITALGEEVTPQLKSELVMHLTDTLDLILKEAGGTAGDEKRAVSSDVKTTVSDDQVALACEVLKALFNLTRKSGEHEEEEHEEEERGQFVRLTSILHDLLLSETQSSEKQHELHKNIVNMLMNIPHYCCERLMPPVQRNPQDPAKKEFEYDGRNMEAVAKLLDFLDFKLDLTEQNMRLQCDFLCPILLLLVKCAHCHRLARKFLRQKVLPPLTEVHSRPEEGSTMRNKLCRLLTTPVTQVRNLVEDFLFILCKENVMRMVKYTGYGNAAGFLAKRGALFGGSGNSDLSSGAQYSSDSEDSDTEEYKKFKPRINIMTGCFEKPHPDPMASMSEEQKEYEALELVKKLDKLA</sequence>
<dbReference type="OrthoDB" id="5585685at2759"/>
<dbReference type="PRINTS" id="PR01802">
    <property type="entry name" value="SYNEMBRYN"/>
</dbReference>
<dbReference type="PANTHER" id="PTHR12425:SF5">
    <property type="entry name" value="SYNEMBRYN"/>
    <property type="match status" value="1"/>
</dbReference>
<proteinExistence type="inferred from homology"/>
<dbReference type="FunCoup" id="A0A6L2PDD2">
    <property type="interactions" value="1531"/>
</dbReference>
<evidence type="ECO:0000256" key="5">
    <source>
        <dbReference type="ARBA" id="ARBA00023186"/>
    </source>
</evidence>
<evidence type="ECO:0008006" key="9">
    <source>
        <dbReference type="Google" id="ProtNLM"/>
    </source>
</evidence>
<dbReference type="InterPro" id="IPR011989">
    <property type="entry name" value="ARM-like"/>
</dbReference>
<dbReference type="GO" id="GO:0001965">
    <property type="term" value="F:G-protein alpha-subunit binding"/>
    <property type="evidence" value="ECO:0007669"/>
    <property type="project" value="TreeGrafter"/>
</dbReference>
<dbReference type="InterPro" id="IPR016024">
    <property type="entry name" value="ARM-type_fold"/>
</dbReference>
<name>A0A6L2PDD2_COPFO</name>
<keyword evidence="4" id="KW-0344">Guanine-nucleotide releasing factor</keyword>
<evidence type="ECO:0000313" key="7">
    <source>
        <dbReference type="EMBL" id="GFG28358.1"/>
    </source>
</evidence>
<dbReference type="Gene3D" id="1.25.10.10">
    <property type="entry name" value="Leucine-rich Repeat Variant"/>
    <property type="match status" value="1"/>
</dbReference>
<dbReference type="SUPFAM" id="SSF48371">
    <property type="entry name" value="ARM repeat"/>
    <property type="match status" value="1"/>
</dbReference>
<dbReference type="InterPro" id="IPR008376">
    <property type="entry name" value="Chaperone_Ric-8_A/B"/>
</dbReference>
<dbReference type="GO" id="GO:0005938">
    <property type="term" value="C:cell cortex"/>
    <property type="evidence" value="ECO:0007669"/>
    <property type="project" value="UniProtKB-SubCell"/>
</dbReference>
<dbReference type="GO" id="GO:0007186">
    <property type="term" value="P:G protein-coupled receptor signaling pathway"/>
    <property type="evidence" value="ECO:0007669"/>
    <property type="project" value="TreeGrafter"/>
</dbReference>
<dbReference type="Proteomes" id="UP000502823">
    <property type="component" value="Unassembled WGS sequence"/>
</dbReference>
<dbReference type="InterPro" id="IPR019318">
    <property type="entry name" value="Gua_nucleotide_exch_fac_Ric8"/>
</dbReference>
<evidence type="ECO:0000256" key="3">
    <source>
        <dbReference type="ARBA" id="ARBA00022490"/>
    </source>
</evidence>
<keyword evidence="8" id="KW-1185">Reference proteome</keyword>
<accession>A0A6L2PDD2</accession>
<feature type="region of interest" description="Disordered" evidence="6">
    <location>
        <begin position="458"/>
        <end position="478"/>
    </location>
</feature>
<dbReference type="Pfam" id="PF10165">
    <property type="entry name" value="Ric8"/>
    <property type="match status" value="1"/>
</dbReference>
<evidence type="ECO:0000256" key="2">
    <source>
        <dbReference type="ARBA" id="ARBA00009049"/>
    </source>
</evidence>
<dbReference type="GO" id="GO:0005085">
    <property type="term" value="F:guanyl-nucleotide exchange factor activity"/>
    <property type="evidence" value="ECO:0007669"/>
    <property type="project" value="UniProtKB-KW"/>
</dbReference>